<dbReference type="SUPFAM" id="SSF55811">
    <property type="entry name" value="Nudix"/>
    <property type="match status" value="1"/>
</dbReference>
<dbReference type="PANTHER" id="PTHR43046">
    <property type="entry name" value="GDP-MANNOSE MANNOSYL HYDROLASE"/>
    <property type="match status" value="1"/>
</dbReference>
<keyword evidence="7" id="KW-1185">Reference proteome</keyword>
<dbReference type="Pfam" id="PF00293">
    <property type="entry name" value="NUDIX"/>
    <property type="match status" value="1"/>
</dbReference>
<gene>
    <name evidence="5" type="ORF">D9543_04885</name>
    <name evidence="4" type="ORF">GWO63_008680</name>
</gene>
<name>A0A3M0GMN4_9CORY</name>
<dbReference type="GeneID" id="92747065"/>
<sequence length="164" mass="17829">MYNPRSGDGWAAGPSGIRVWGKYGAAGLFLVAGGEVLLQHRAAWTNNGNTWGIPGGARDLRESPTQAALRETHEECAIAPADVEVLDTQVTAGPYPPAGDLPGDWTYTTVLARTRSGLRLATAANEESHELRWVGLDEVETLPLIAPFRHAFPALRKRVEKLYR</sequence>
<reference evidence="4 7" key="2">
    <citation type="submission" date="2021-01" db="EMBL/GenBank/DDBJ databases">
        <title>Complete genome sequences of Corynebacterium macginleyi strains isolated from infectious keratitis.</title>
        <authorList>
            <person name="Sagerfors S."/>
            <person name="Poehlein A."/>
            <person name="Soderquist B."/>
            <person name="Bruggemann H."/>
        </authorList>
    </citation>
    <scope>NUCLEOTIDE SEQUENCE [LARGE SCALE GENOMIC DNA]</scope>
    <source>
        <strain evidence="4 7">12T220</strain>
    </source>
</reference>
<feature type="domain" description="Nudix hydrolase" evidence="3">
    <location>
        <begin position="21"/>
        <end position="156"/>
    </location>
</feature>
<dbReference type="AlphaFoldDB" id="A0A3M0GMN4"/>
<evidence type="ECO:0000313" key="6">
    <source>
        <dbReference type="Proteomes" id="UP000270649"/>
    </source>
</evidence>
<dbReference type="OrthoDB" id="3404294at2"/>
<evidence type="ECO:0000256" key="1">
    <source>
        <dbReference type="ARBA" id="ARBA00001946"/>
    </source>
</evidence>
<keyword evidence="2 5" id="KW-0378">Hydrolase</keyword>
<dbReference type="Proteomes" id="UP001518680">
    <property type="component" value="Unassembled WGS sequence"/>
</dbReference>
<dbReference type="EMBL" id="REGC01000004">
    <property type="protein sequence ID" value="RMB62648.1"/>
    <property type="molecule type" value="Genomic_DNA"/>
</dbReference>
<dbReference type="EMBL" id="JAACBX020000002">
    <property type="protein sequence ID" value="MBM0244326.1"/>
    <property type="molecule type" value="Genomic_DNA"/>
</dbReference>
<dbReference type="PANTHER" id="PTHR43046:SF2">
    <property type="entry name" value="8-OXO-DGTP DIPHOSPHATASE-RELATED"/>
    <property type="match status" value="1"/>
</dbReference>
<protein>
    <submittedName>
        <fullName evidence="5">NUDIX hydrolase</fullName>
    </submittedName>
</protein>
<evidence type="ECO:0000313" key="7">
    <source>
        <dbReference type="Proteomes" id="UP001518680"/>
    </source>
</evidence>
<reference evidence="5 6" key="1">
    <citation type="submission" date="2018-10" db="EMBL/GenBank/DDBJ databases">
        <title>Corynebacterium macginleyi genome sequencing and assembly of the type strain and two clinical samples.</title>
        <authorList>
            <person name="Bernier A.-M."/>
            <person name="Bernard K."/>
        </authorList>
    </citation>
    <scope>NUCLEOTIDE SEQUENCE [LARGE SCALE GENOMIC DNA]</scope>
    <source>
        <strain evidence="5 6">NML 120205</strain>
    </source>
</reference>
<comment type="caution">
    <text evidence="5">The sequence shown here is derived from an EMBL/GenBank/DDBJ whole genome shotgun (WGS) entry which is preliminary data.</text>
</comment>
<evidence type="ECO:0000256" key="2">
    <source>
        <dbReference type="ARBA" id="ARBA00022801"/>
    </source>
</evidence>
<evidence type="ECO:0000313" key="5">
    <source>
        <dbReference type="EMBL" id="RMB62648.1"/>
    </source>
</evidence>
<dbReference type="Proteomes" id="UP000270649">
    <property type="component" value="Unassembled WGS sequence"/>
</dbReference>
<dbReference type="RefSeq" id="WP_121911462.1">
    <property type="nucleotide sequence ID" value="NZ_CP068291.1"/>
</dbReference>
<dbReference type="InterPro" id="IPR000086">
    <property type="entry name" value="NUDIX_hydrolase_dom"/>
</dbReference>
<comment type="cofactor">
    <cofactor evidence="1">
        <name>Mg(2+)</name>
        <dbReference type="ChEBI" id="CHEBI:18420"/>
    </cofactor>
</comment>
<proteinExistence type="predicted"/>
<dbReference type="PROSITE" id="PS51462">
    <property type="entry name" value="NUDIX"/>
    <property type="match status" value="1"/>
</dbReference>
<evidence type="ECO:0000259" key="3">
    <source>
        <dbReference type="PROSITE" id="PS51462"/>
    </source>
</evidence>
<evidence type="ECO:0000313" key="4">
    <source>
        <dbReference type="EMBL" id="MBM0244326.1"/>
    </source>
</evidence>
<dbReference type="InterPro" id="IPR015797">
    <property type="entry name" value="NUDIX_hydrolase-like_dom_sf"/>
</dbReference>
<dbReference type="GO" id="GO:0016787">
    <property type="term" value="F:hydrolase activity"/>
    <property type="evidence" value="ECO:0007669"/>
    <property type="project" value="UniProtKB-KW"/>
</dbReference>
<accession>A0A3M0GMN4</accession>
<organism evidence="5 6">
    <name type="scientific">Corynebacterium macginleyi</name>
    <dbReference type="NCBI Taxonomy" id="38290"/>
    <lineage>
        <taxon>Bacteria</taxon>
        <taxon>Bacillati</taxon>
        <taxon>Actinomycetota</taxon>
        <taxon>Actinomycetes</taxon>
        <taxon>Mycobacteriales</taxon>
        <taxon>Corynebacteriaceae</taxon>
        <taxon>Corynebacterium</taxon>
    </lineage>
</organism>
<dbReference type="Gene3D" id="3.90.79.10">
    <property type="entry name" value="Nucleoside Triphosphate Pyrophosphohydrolase"/>
    <property type="match status" value="1"/>
</dbReference>